<dbReference type="InterPro" id="IPR029058">
    <property type="entry name" value="AB_hydrolase_fold"/>
</dbReference>
<protein>
    <submittedName>
        <fullName evidence="2">Lipase family protein</fullName>
    </submittedName>
</protein>
<dbReference type="Gene3D" id="3.40.50.1820">
    <property type="entry name" value="alpha/beta hydrolase"/>
    <property type="match status" value="1"/>
</dbReference>
<dbReference type="Pfam" id="PF03583">
    <property type="entry name" value="LIP"/>
    <property type="match status" value="1"/>
</dbReference>
<name>A0A9X4M5I8_9ACTN</name>
<dbReference type="RefSeq" id="WP_332520876.1">
    <property type="nucleotide sequence ID" value="NZ_JANRHA010000032.1"/>
</dbReference>
<keyword evidence="3" id="KW-1185">Reference proteome</keyword>
<dbReference type="GO" id="GO:0016042">
    <property type="term" value="P:lipid catabolic process"/>
    <property type="evidence" value="ECO:0007669"/>
    <property type="project" value="InterPro"/>
</dbReference>
<reference evidence="2" key="1">
    <citation type="submission" date="2022-08" db="EMBL/GenBank/DDBJ databases">
        <title>Genome analysis of Corynebacteriales strain.</title>
        <authorList>
            <person name="Lee S.D."/>
        </authorList>
    </citation>
    <scope>NUCLEOTIDE SEQUENCE</scope>
    <source>
        <strain evidence="2">D3-21</strain>
    </source>
</reference>
<evidence type="ECO:0000256" key="1">
    <source>
        <dbReference type="SAM" id="SignalP"/>
    </source>
</evidence>
<dbReference type="Proteomes" id="UP001152755">
    <property type="component" value="Unassembled WGS sequence"/>
</dbReference>
<dbReference type="AlphaFoldDB" id="A0A9X4M5I8"/>
<dbReference type="Gene3D" id="1.10.260.130">
    <property type="match status" value="1"/>
</dbReference>
<comment type="caution">
    <text evidence="2">The sequence shown here is derived from an EMBL/GenBank/DDBJ whole genome shotgun (WGS) entry which is preliminary data.</text>
</comment>
<dbReference type="GO" id="GO:0004806">
    <property type="term" value="F:triacylglycerol lipase activity"/>
    <property type="evidence" value="ECO:0007669"/>
    <property type="project" value="InterPro"/>
</dbReference>
<evidence type="ECO:0000313" key="2">
    <source>
        <dbReference type="EMBL" id="MDG3017234.1"/>
    </source>
</evidence>
<evidence type="ECO:0000313" key="3">
    <source>
        <dbReference type="Proteomes" id="UP001152755"/>
    </source>
</evidence>
<dbReference type="SUPFAM" id="SSF53474">
    <property type="entry name" value="alpha/beta-Hydrolases"/>
    <property type="match status" value="1"/>
</dbReference>
<keyword evidence="1" id="KW-0732">Signal</keyword>
<sequence length="438" mass="45242">MTRTPMLRRGASALAAISMAAAVLTAFAPAAAAAPDSFYDYGGSAPLSSLAPGTVLQSRTLSYHVVGLPTPVAAVQLLYRTTDAEGRPVVNVTSVLKPPGGVDPSKAIAYQSFYDSLNPADSPSRAIAGDVTFGGLINGAEGPFLAPMLAQGYTVIVADTEGQKADFAAGPEYGMNTLDSIRAATRAPAVGLNSHTRVGMFGYSGGAIATDWAAALAPSYAPDVDRNLVGAAEGGVLVNPAHNLTYVSGSFGWSGVAAMAITGVARSYGIDFTPYLNDYGKTVIGKMQNASIGNVLYQYPGLTWQQMVKPQYADPTSVKPFMDSVAKVDVGLAPTPTVPMFIGQGANGVLEGTPGDKPGVGPGDGVMIAGDVRELARQYCATGNAHVQYTQYDLLSHTLAMPVWAAAAYGWLNDRFADRPAPTSCGQIAPGNSLAPRP</sequence>
<dbReference type="PROSITE" id="PS51318">
    <property type="entry name" value="TAT"/>
    <property type="match status" value="1"/>
</dbReference>
<dbReference type="PANTHER" id="PTHR34853">
    <property type="match status" value="1"/>
</dbReference>
<dbReference type="EMBL" id="JANRHA010000032">
    <property type="protein sequence ID" value="MDG3017234.1"/>
    <property type="molecule type" value="Genomic_DNA"/>
</dbReference>
<gene>
    <name evidence="2" type="ORF">NVS88_22010</name>
</gene>
<organism evidence="2 3">
    <name type="scientific">Speluncibacter jeojiensis</name>
    <dbReference type="NCBI Taxonomy" id="2710754"/>
    <lineage>
        <taxon>Bacteria</taxon>
        <taxon>Bacillati</taxon>
        <taxon>Actinomycetota</taxon>
        <taxon>Actinomycetes</taxon>
        <taxon>Mycobacteriales</taxon>
        <taxon>Speluncibacteraceae</taxon>
        <taxon>Speluncibacter</taxon>
    </lineage>
</organism>
<dbReference type="InterPro" id="IPR006311">
    <property type="entry name" value="TAT_signal"/>
</dbReference>
<proteinExistence type="predicted"/>
<feature type="signal peptide" evidence="1">
    <location>
        <begin position="1"/>
        <end position="33"/>
    </location>
</feature>
<dbReference type="PIRSF" id="PIRSF029171">
    <property type="entry name" value="Esterase_LipA"/>
    <property type="match status" value="1"/>
</dbReference>
<accession>A0A9X4M5I8</accession>
<dbReference type="PANTHER" id="PTHR34853:SF1">
    <property type="entry name" value="LIPASE 5"/>
    <property type="match status" value="1"/>
</dbReference>
<dbReference type="InterPro" id="IPR005152">
    <property type="entry name" value="Lipase_secreted"/>
</dbReference>
<feature type="chain" id="PRO_5040996581" evidence="1">
    <location>
        <begin position="34"/>
        <end position="438"/>
    </location>
</feature>